<keyword evidence="1" id="KW-0496">Mitochondrion</keyword>
<sequence length="80" mass="8672">MHESSCSAAAHLFWERAIGSNPVTVIFCSCSPWLRIAASLCLNKDAAFSTILDPGLISTVRHILGLSPYVAFFLFSIPAM</sequence>
<organism evidence="1">
    <name type="scientific">Utricularia reniformis</name>
    <dbReference type="NCBI Taxonomy" id="192314"/>
    <lineage>
        <taxon>Eukaryota</taxon>
        <taxon>Viridiplantae</taxon>
        <taxon>Streptophyta</taxon>
        <taxon>Embryophyta</taxon>
        <taxon>Tracheophyta</taxon>
        <taxon>Spermatophyta</taxon>
        <taxon>Magnoliopsida</taxon>
        <taxon>eudicotyledons</taxon>
        <taxon>Gunneridae</taxon>
        <taxon>Pentapetalae</taxon>
        <taxon>asterids</taxon>
        <taxon>lamiids</taxon>
        <taxon>Lamiales</taxon>
        <taxon>Lentibulariaceae</taxon>
        <taxon>Utricularia</taxon>
    </lineage>
</organism>
<dbReference type="AlphaFoldDB" id="A0A1Y0B410"/>
<geneLocation type="mitochondrion" evidence="1"/>
<proteinExistence type="predicted"/>
<gene>
    <name evidence="1" type="ORF">AEK19_MT1955</name>
</gene>
<dbReference type="EMBL" id="KY774314">
    <property type="protein sequence ID" value="ART32117.1"/>
    <property type="molecule type" value="Genomic_DNA"/>
</dbReference>
<protein>
    <submittedName>
        <fullName evidence="1">Uncharacterized protein</fullName>
    </submittedName>
</protein>
<accession>A0A1Y0B410</accession>
<name>A0A1Y0B410_9LAMI</name>
<reference evidence="1" key="1">
    <citation type="submission" date="2017-03" db="EMBL/GenBank/DDBJ databases">
        <title>The mitochondrial genome of the carnivorous plant Utricularia reniformis (Lentibulariaceae): structure, comparative analysis and evolutionary landmarks.</title>
        <authorList>
            <person name="Silva S.R."/>
            <person name="Alvarenga D.O."/>
            <person name="Michael T.P."/>
            <person name="Miranda V.F.O."/>
            <person name="Varani A.M."/>
        </authorList>
    </citation>
    <scope>NUCLEOTIDE SEQUENCE</scope>
</reference>
<evidence type="ECO:0000313" key="1">
    <source>
        <dbReference type="EMBL" id="ART32117.1"/>
    </source>
</evidence>